<organism evidence="10 11">
    <name type="scientific">Candidatus Electronema aureum</name>
    <dbReference type="NCBI Taxonomy" id="2005002"/>
    <lineage>
        <taxon>Bacteria</taxon>
        <taxon>Pseudomonadati</taxon>
        <taxon>Thermodesulfobacteriota</taxon>
        <taxon>Desulfobulbia</taxon>
        <taxon>Desulfobulbales</taxon>
        <taxon>Desulfobulbaceae</taxon>
        <taxon>Candidatus Electronema</taxon>
    </lineage>
</organism>
<dbReference type="Proteomes" id="UP000316238">
    <property type="component" value="Unassembled WGS sequence"/>
</dbReference>
<feature type="transmembrane region" description="Helical" evidence="8">
    <location>
        <begin position="132"/>
        <end position="152"/>
    </location>
</feature>
<dbReference type="InterPro" id="IPR000515">
    <property type="entry name" value="MetI-like"/>
</dbReference>
<dbReference type="InterPro" id="IPR035906">
    <property type="entry name" value="MetI-like_sf"/>
</dbReference>
<keyword evidence="7 8" id="KW-0472">Membrane</keyword>
<evidence type="ECO:0000256" key="1">
    <source>
        <dbReference type="ARBA" id="ARBA00004651"/>
    </source>
</evidence>
<protein>
    <submittedName>
        <fullName evidence="10">Spermidine/putrescine transport system permease protein</fullName>
    </submittedName>
</protein>
<reference evidence="10" key="1">
    <citation type="submission" date="2017-07" db="EMBL/GenBank/DDBJ databases">
        <title>The cable genome - Insights into the physiology and evolution of filamentous bacteria capable of sulfide oxidation via long distance electron transfer.</title>
        <authorList>
            <person name="Thorup C."/>
            <person name="Bjerg J.T."/>
            <person name="Schreiber L."/>
            <person name="Nielsen L.P."/>
            <person name="Kjeldsen K.U."/>
            <person name="Boesen T."/>
            <person name="Boggild A."/>
            <person name="Meysman F."/>
            <person name="Geelhoed J."/>
            <person name="Schramm A."/>
        </authorList>
    </citation>
    <scope>NUCLEOTIDE SEQUENCE [LARGE SCALE GENOMIC DNA]</scope>
    <source>
        <strain evidence="10">GS</strain>
    </source>
</reference>
<evidence type="ECO:0000256" key="6">
    <source>
        <dbReference type="ARBA" id="ARBA00022989"/>
    </source>
</evidence>
<comment type="subcellular location">
    <subcellularLocation>
        <location evidence="1 8">Cell membrane</location>
        <topology evidence="1 8">Multi-pass membrane protein</topology>
    </subcellularLocation>
</comment>
<feature type="transmembrane region" description="Helical" evidence="8">
    <location>
        <begin position="201"/>
        <end position="220"/>
    </location>
</feature>
<dbReference type="Pfam" id="PF00528">
    <property type="entry name" value="BPD_transp_1"/>
    <property type="match status" value="1"/>
</dbReference>
<dbReference type="EMBL" id="NQJD01000056">
    <property type="protein sequence ID" value="TAA73834.1"/>
    <property type="molecule type" value="Genomic_DNA"/>
</dbReference>
<gene>
    <name evidence="10" type="ORF">CDV28_1566</name>
</gene>
<feature type="transmembrane region" description="Helical" evidence="8">
    <location>
        <begin position="100"/>
        <end position="120"/>
    </location>
</feature>
<dbReference type="PROSITE" id="PS50928">
    <property type="entry name" value="ABC_TM1"/>
    <property type="match status" value="1"/>
</dbReference>
<name>A0A521FYJ8_9BACT</name>
<keyword evidence="3 8" id="KW-0813">Transport</keyword>
<keyword evidence="5 8" id="KW-0812">Transmembrane</keyword>
<evidence type="ECO:0000259" key="9">
    <source>
        <dbReference type="PROSITE" id="PS50928"/>
    </source>
</evidence>
<sequence>MTKPGKFSLGVFSFVTIFLHIPLAILVISSFNSSKSMRWEGFSLKWYHELFYNSEPLWHSFYNSFIVAISSAIVATIIGSLGAIGLCWYNFRMKKTIQALTFFPIILPEIIIGVSILIFFNKIGLNLSLLTIFLAHVTFNIPFVLMTVMARLEEFDFSIIEAAYDLGASEFDMLIRVLLPISMPGIVAGLLLAVTLSLEDFVITFFVAGPGSSTLPLHIFSMIRFGVSPTINALSVVIIAGTALLALSTRNLYSSLLKS</sequence>
<evidence type="ECO:0000313" key="10">
    <source>
        <dbReference type="EMBL" id="TAA73834.1"/>
    </source>
</evidence>
<comment type="similarity">
    <text evidence="2">Belongs to the binding-protein-dependent transport system permease family. CysTW subfamily.</text>
</comment>
<proteinExistence type="inferred from homology"/>
<evidence type="ECO:0000256" key="7">
    <source>
        <dbReference type="ARBA" id="ARBA00023136"/>
    </source>
</evidence>
<keyword evidence="6 8" id="KW-1133">Transmembrane helix</keyword>
<dbReference type="GO" id="GO:0055085">
    <property type="term" value="P:transmembrane transport"/>
    <property type="evidence" value="ECO:0007669"/>
    <property type="project" value="InterPro"/>
</dbReference>
<evidence type="ECO:0000256" key="8">
    <source>
        <dbReference type="RuleBase" id="RU363032"/>
    </source>
</evidence>
<keyword evidence="11" id="KW-1185">Reference proteome</keyword>
<feature type="transmembrane region" description="Helical" evidence="8">
    <location>
        <begin position="7"/>
        <end position="31"/>
    </location>
</feature>
<accession>A0A521FYJ8</accession>
<dbReference type="AlphaFoldDB" id="A0A521FYJ8"/>
<feature type="transmembrane region" description="Helical" evidence="8">
    <location>
        <begin position="61"/>
        <end position="88"/>
    </location>
</feature>
<evidence type="ECO:0000256" key="5">
    <source>
        <dbReference type="ARBA" id="ARBA00022692"/>
    </source>
</evidence>
<dbReference type="PANTHER" id="PTHR43848:SF2">
    <property type="entry name" value="PUTRESCINE TRANSPORT SYSTEM PERMEASE PROTEIN POTI"/>
    <property type="match status" value="1"/>
</dbReference>
<feature type="transmembrane region" description="Helical" evidence="8">
    <location>
        <begin position="173"/>
        <end position="195"/>
    </location>
</feature>
<feature type="domain" description="ABC transmembrane type-1" evidence="9">
    <location>
        <begin position="61"/>
        <end position="249"/>
    </location>
</feature>
<dbReference type="Gene3D" id="1.10.3720.10">
    <property type="entry name" value="MetI-like"/>
    <property type="match status" value="1"/>
</dbReference>
<evidence type="ECO:0000256" key="4">
    <source>
        <dbReference type="ARBA" id="ARBA00022475"/>
    </source>
</evidence>
<comment type="caution">
    <text evidence="10">The sequence shown here is derived from an EMBL/GenBank/DDBJ whole genome shotgun (WGS) entry which is preliminary data.</text>
</comment>
<dbReference type="SUPFAM" id="SSF161098">
    <property type="entry name" value="MetI-like"/>
    <property type="match status" value="1"/>
</dbReference>
<keyword evidence="4" id="KW-1003">Cell membrane</keyword>
<dbReference type="PANTHER" id="PTHR43848">
    <property type="entry name" value="PUTRESCINE TRANSPORT SYSTEM PERMEASE PROTEIN POTI"/>
    <property type="match status" value="1"/>
</dbReference>
<dbReference type="InterPro" id="IPR051789">
    <property type="entry name" value="Bact_Polyamine_Transport"/>
</dbReference>
<evidence type="ECO:0000256" key="3">
    <source>
        <dbReference type="ARBA" id="ARBA00022448"/>
    </source>
</evidence>
<dbReference type="CDD" id="cd06261">
    <property type="entry name" value="TM_PBP2"/>
    <property type="match status" value="1"/>
</dbReference>
<feature type="transmembrane region" description="Helical" evidence="8">
    <location>
        <begin position="232"/>
        <end position="253"/>
    </location>
</feature>
<evidence type="ECO:0000313" key="11">
    <source>
        <dbReference type="Proteomes" id="UP000316238"/>
    </source>
</evidence>
<evidence type="ECO:0000256" key="2">
    <source>
        <dbReference type="ARBA" id="ARBA00007069"/>
    </source>
</evidence>
<dbReference type="GO" id="GO:0005886">
    <property type="term" value="C:plasma membrane"/>
    <property type="evidence" value="ECO:0007669"/>
    <property type="project" value="UniProtKB-SubCell"/>
</dbReference>